<dbReference type="RefSeq" id="WP_201662210.1">
    <property type="nucleotide sequence ID" value="NZ_JAEQNC010000012.1"/>
</dbReference>
<dbReference type="Pfam" id="PF00528">
    <property type="entry name" value="BPD_transp_1"/>
    <property type="match status" value="1"/>
</dbReference>
<keyword evidence="5 7" id="KW-1133">Transmembrane helix</keyword>
<evidence type="ECO:0000313" key="10">
    <source>
        <dbReference type="Proteomes" id="UP000633219"/>
    </source>
</evidence>
<keyword evidence="10" id="KW-1185">Reference proteome</keyword>
<keyword evidence="2 7" id="KW-0813">Transport</keyword>
<dbReference type="Gene3D" id="1.10.3720.10">
    <property type="entry name" value="MetI-like"/>
    <property type="match status" value="1"/>
</dbReference>
<dbReference type="CDD" id="cd06261">
    <property type="entry name" value="TM_PBP2"/>
    <property type="match status" value="1"/>
</dbReference>
<keyword evidence="4 7" id="KW-0812">Transmembrane</keyword>
<dbReference type="PANTHER" id="PTHR43386:SF25">
    <property type="entry name" value="PEPTIDE ABC TRANSPORTER PERMEASE PROTEIN"/>
    <property type="match status" value="1"/>
</dbReference>
<evidence type="ECO:0000256" key="7">
    <source>
        <dbReference type="RuleBase" id="RU363032"/>
    </source>
</evidence>
<sequence length="279" mass="29842">MTLSRVYKQKNLFYGGLIVVLVILVAVLAPLIAPFDPINDADLMSAELPPDAVHWFGTDSHGRDAFSRVLYGAQVSLSVGLITQVINTIIGVSLGLVAGYFGRFWDELIMGATNIMLSIPVIVFALAIMSALGPGLFNIYLALGLTNWSYTCRLTRAQVLSVKKSEYVNAAVVLGYSKTSIIFGQIMPNVLGPVLVIATLGCAEAILMEASLSFLGLGAQPPMPSWGGMLSSARDLFFTAPWLSIFPGLAIFVTVLGLNLFGDGLRDILDPRNVLKSSG</sequence>
<dbReference type="PANTHER" id="PTHR43386">
    <property type="entry name" value="OLIGOPEPTIDE TRANSPORT SYSTEM PERMEASE PROTEIN APPC"/>
    <property type="match status" value="1"/>
</dbReference>
<proteinExistence type="inferred from homology"/>
<evidence type="ECO:0000256" key="3">
    <source>
        <dbReference type="ARBA" id="ARBA00022475"/>
    </source>
</evidence>
<comment type="caution">
    <text evidence="9">The sequence shown here is derived from an EMBL/GenBank/DDBJ whole genome shotgun (WGS) entry which is preliminary data.</text>
</comment>
<reference evidence="9" key="1">
    <citation type="submission" date="2021-01" db="EMBL/GenBank/DDBJ databases">
        <title>Rhizobium sp. strain KVB221 16S ribosomal RNA gene Genome sequencing and assembly.</title>
        <authorList>
            <person name="Kang M."/>
        </authorList>
    </citation>
    <scope>NUCLEOTIDE SEQUENCE</scope>
    <source>
        <strain evidence="9">KVB221</strain>
    </source>
</reference>
<evidence type="ECO:0000256" key="5">
    <source>
        <dbReference type="ARBA" id="ARBA00022989"/>
    </source>
</evidence>
<dbReference type="EMBL" id="JAEQNC010000012">
    <property type="protein sequence ID" value="MBL0374222.1"/>
    <property type="molecule type" value="Genomic_DNA"/>
</dbReference>
<dbReference type="PROSITE" id="PS50928">
    <property type="entry name" value="ABC_TM1"/>
    <property type="match status" value="1"/>
</dbReference>
<dbReference type="InterPro" id="IPR000515">
    <property type="entry name" value="MetI-like"/>
</dbReference>
<protein>
    <submittedName>
        <fullName evidence="9">ABC transporter permease</fullName>
    </submittedName>
</protein>
<feature type="transmembrane region" description="Helical" evidence="7">
    <location>
        <begin position="236"/>
        <end position="261"/>
    </location>
</feature>
<dbReference type="InterPro" id="IPR035906">
    <property type="entry name" value="MetI-like_sf"/>
</dbReference>
<evidence type="ECO:0000259" key="8">
    <source>
        <dbReference type="PROSITE" id="PS50928"/>
    </source>
</evidence>
<gene>
    <name evidence="9" type="ORF">JJB09_19535</name>
</gene>
<organism evidence="9 10">
    <name type="scientific">Rhizobium setariae</name>
    <dbReference type="NCBI Taxonomy" id="2801340"/>
    <lineage>
        <taxon>Bacteria</taxon>
        <taxon>Pseudomonadati</taxon>
        <taxon>Pseudomonadota</taxon>
        <taxon>Alphaproteobacteria</taxon>
        <taxon>Hyphomicrobiales</taxon>
        <taxon>Rhizobiaceae</taxon>
        <taxon>Rhizobium/Agrobacterium group</taxon>
        <taxon>Rhizobium</taxon>
    </lineage>
</organism>
<dbReference type="AlphaFoldDB" id="A0A936YST9"/>
<feature type="domain" description="ABC transmembrane type-1" evidence="8">
    <location>
        <begin position="73"/>
        <end position="262"/>
    </location>
</feature>
<evidence type="ECO:0000256" key="1">
    <source>
        <dbReference type="ARBA" id="ARBA00004651"/>
    </source>
</evidence>
<dbReference type="GO" id="GO:0005886">
    <property type="term" value="C:plasma membrane"/>
    <property type="evidence" value="ECO:0007669"/>
    <property type="project" value="UniProtKB-SubCell"/>
</dbReference>
<evidence type="ECO:0000256" key="6">
    <source>
        <dbReference type="ARBA" id="ARBA00023136"/>
    </source>
</evidence>
<dbReference type="Proteomes" id="UP000633219">
    <property type="component" value="Unassembled WGS sequence"/>
</dbReference>
<accession>A0A936YST9</accession>
<feature type="transmembrane region" description="Helical" evidence="7">
    <location>
        <begin position="77"/>
        <end position="101"/>
    </location>
</feature>
<evidence type="ECO:0000256" key="4">
    <source>
        <dbReference type="ARBA" id="ARBA00022692"/>
    </source>
</evidence>
<feature type="transmembrane region" description="Helical" evidence="7">
    <location>
        <begin position="12"/>
        <end position="33"/>
    </location>
</feature>
<evidence type="ECO:0000313" key="9">
    <source>
        <dbReference type="EMBL" id="MBL0374222.1"/>
    </source>
</evidence>
<dbReference type="GO" id="GO:0055085">
    <property type="term" value="P:transmembrane transport"/>
    <property type="evidence" value="ECO:0007669"/>
    <property type="project" value="InterPro"/>
</dbReference>
<keyword evidence="6 7" id="KW-0472">Membrane</keyword>
<evidence type="ECO:0000256" key="2">
    <source>
        <dbReference type="ARBA" id="ARBA00022448"/>
    </source>
</evidence>
<dbReference type="Pfam" id="PF12911">
    <property type="entry name" value="OppC_N"/>
    <property type="match status" value="1"/>
</dbReference>
<dbReference type="InterPro" id="IPR025966">
    <property type="entry name" value="OppC_N"/>
</dbReference>
<name>A0A936YST9_9HYPH</name>
<dbReference type="SUPFAM" id="SSF161098">
    <property type="entry name" value="MetI-like"/>
    <property type="match status" value="1"/>
</dbReference>
<dbReference type="InterPro" id="IPR050366">
    <property type="entry name" value="BP-dependent_transpt_permease"/>
</dbReference>
<feature type="transmembrane region" description="Helical" evidence="7">
    <location>
        <begin position="108"/>
        <end position="131"/>
    </location>
</feature>
<comment type="subcellular location">
    <subcellularLocation>
        <location evidence="1 7">Cell membrane</location>
        <topology evidence="1 7">Multi-pass membrane protein</topology>
    </subcellularLocation>
</comment>
<keyword evidence="3" id="KW-1003">Cell membrane</keyword>
<comment type="similarity">
    <text evidence="7">Belongs to the binding-protein-dependent transport system permease family.</text>
</comment>